<dbReference type="InterPro" id="IPR000542">
    <property type="entry name" value="Carn_acyl_trans"/>
</dbReference>
<dbReference type="PANTHER" id="PTHR22589">
    <property type="entry name" value="CARNITINE O-ACYLTRANSFERASE"/>
    <property type="match status" value="1"/>
</dbReference>
<feature type="transmembrane region" description="Helical" evidence="4">
    <location>
        <begin position="56"/>
        <end position="73"/>
    </location>
</feature>
<organism evidence="6 7">
    <name type="scientific">Tegillarca granosa</name>
    <name type="common">Malaysian cockle</name>
    <name type="synonym">Anadara granosa</name>
    <dbReference type="NCBI Taxonomy" id="220873"/>
    <lineage>
        <taxon>Eukaryota</taxon>
        <taxon>Metazoa</taxon>
        <taxon>Spiralia</taxon>
        <taxon>Lophotrochozoa</taxon>
        <taxon>Mollusca</taxon>
        <taxon>Bivalvia</taxon>
        <taxon>Autobranchia</taxon>
        <taxon>Pteriomorphia</taxon>
        <taxon>Arcoida</taxon>
        <taxon>Arcoidea</taxon>
        <taxon>Arcidae</taxon>
        <taxon>Tegillarca</taxon>
    </lineage>
</organism>
<dbReference type="PANTHER" id="PTHR22589:SF112">
    <property type="entry name" value="CHOLINE_CARNITINE ACYLTRANSFERASE DOMAIN-CONTAINING PROTEIN"/>
    <property type="match status" value="1"/>
</dbReference>
<dbReference type="Proteomes" id="UP001217089">
    <property type="component" value="Unassembled WGS sequence"/>
</dbReference>
<proteinExistence type="inferred from homology"/>
<gene>
    <name evidence="6" type="ORF">KUTeg_010875</name>
</gene>
<dbReference type="InterPro" id="IPR042231">
    <property type="entry name" value="Cho/carn_acyl_trans_2"/>
</dbReference>
<protein>
    <recommendedName>
        <fullName evidence="5">Choline/carnitine acyltransferase domain-containing protein</fullName>
    </recommendedName>
</protein>
<reference evidence="6 7" key="1">
    <citation type="submission" date="2022-12" db="EMBL/GenBank/DDBJ databases">
        <title>Chromosome-level genome of Tegillarca granosa.</title>
        <authorList>
            <person name="Kim J."/>
        </authorList>
    </citation>
    <scope>NUCLEOTIDE SEQUENCE [LARGE SCALE GENOMIC DNA]</scope>
    <source>
        <strain evidence="6">Teg-2019</strain>
        <tissue evidence="6">Adductor muscle</tissue>
    </source>
</reference>
<evidence type="ECO:0000256" key="3">
    <source>
        <dbReference type="ARBA" id="ARBA00023315"/>
    </source>
</evidence>
<dbReference type="Gene3D" id="3.30.559.70">
    <property type="entry name" value="Choline/Carnitine o-acyltransferase, domain 2"/>
    <property type="match status" value="1"/>
</dbReference>
<dbReference type="InterPro" id="IPR039551">
    <property type="entry name" value="Cho/carn_acyl_trans"/>
</dbReference>
<feature type="domain" description="Choline/carnitine acyltransferase" evidence="5">
    <location>
        <begin position="146"/>
        <end position="723"/>
    </location>
</feature>
<dbReference type="EMBL" id="JARBDR010000496">
    <property type="protein sequence ID" value="KAJ8311520.1"/>
    <property type="molecule type" value="Genomic_DNA"/>
</dbReference>
<comment type="similarity">
    <text evidence="1">Belongs to the carnitine/choline acetyltransferase family.</text>
</comment>
<evidence type="ECO:0000256" key="1">
    <source>
        <dbReference type="ARBA" id="ARBA00005232"/>
    </source>
</evidence>
<evidence type="ECO:0000313" key="7">
    <source>
        <dbReference type="Proteomes" id="UP001217089"/>
    </source>
</evidence>
<accession>A0ABQ9F7H1</accession>
<dbReference type="Gene3D" id="3.30.559.10">
    <property type="entry name" value="Chloramphenicol acetyltransferase-like domain"/>
    <property type="match status" value="1"/>
</dbReference>
<dbReference type="Pfam" id="PF00755">
    <property type="entry name" value="Carn_acyltransf"/>
    <property type="match status" value="1"/>
</dbReference>
<keyword evidence="4" id="KW-0472">Membrane</keyword>
<dbReference type="InterPro" id="IPR023213">
    <property type="entry name" value="CAT-like_dom_sf"/>
</dbReference>
<comment type="caution">
    <text evidence="6">The sequence shown here is derived from an EMBL/GenBank/DDBJ whole genome shotgun (WGS) entry which is preliminary data.</text>
</comment>
<sequence length="757" mass="87152">MAEARCAVHEPRVEKLETGHEKEIIEKDIFLAWRRLLVRRFFRTRNLLRNGMWPTSLWNLGVLVLILSVCMLWKSKLTQPLHARLWQFAVFIHIPKDVPDVLTAVFVSNEQPKTQSVSTLMWAVLVRIVSGYSPTLYSCQQSLPRMPVPSLKDTLNRLLDSLKPLYGEDTEEWNKLVQEAAKFEKTTGPKLQSILVLKSWWSQNFVTDWWEKYVYCMSRSPLPINSNYYIMDQSYWTPSPLQTARTASVIHQFLKFRQLCDREQLEPLVLRKTIPICMAQYEKMFSTTSIKAYSCLQEGYYYRMDVFDQTCKLMTPCMIEKQLQKIINDADLHQAAKCIPVLTGIERTTWSNIRSQHFCDGINKESLDVIEKAIFFVSLDTKINKDLSSRGKGLLHNDGKSLWFDKSINIVGFPDGRFGLNTEHSFADAPAVAHLVEFNLTKEILDCFNQKHQRYWRALEPSFTDKGHCTPQENEPPIPKSLQPSRLIWDVNPNLEKHILSALDTVSKNIDDLDLCIRDHDSYGKGFMKTCKVSPDAYIQMALQITYYKNAGKFALTYEASMTRLYLQGRTETVRSLTTDSVKAFLDKSESKETKINLLRKACEFHQGLYRDAMNGRGCDRHLFALYVVSKGMGYDSDFLKKALTIPWTLSTSQQPQQQIVSSPDCNHPQYRHMLCPGGGFGPVSDDGYGVSYMIPGDSKVFFHVSAKKSAPGTSATKFMDQLFETLAEMREIFVTENEFLPNRDFRKNLVLKIFKI</sequence>
<keyword evidence="7" id="KW-1185">Reference proteome</keyword>
<name>A0ABQ9F7H1_TEGGR</name>
<evidence type="ECO:0000256" key="2">
    <source>
        <dbReference type="ARBA" id="ARBA00022679"/>
    </source>
</evidence>
<keyword evidence="4" id="KW-0812">Transmembrane</keyword>
<evidence type="ECO:0000259" key="5">
    <source>
        <dbReference type="Pfam" id="PF00755"/>
    </source>
</evidence>
<dbReference type="SUPFAM" id="SSF52777">
    <property type="entry name" value="CoA-dependent acyltransferases"/>
    <property type="match status" value="2"/>
</dbReference>
<evidence type="ECO:0000313" key="6">
    <source>
        <dbReference type="EMBL" id="KAJ8311520.1"/>
    </source>
</evidence>
<keyword evidence="3" id="KW-0012">Acyltransferase</keyword>
<keyword evidence="2" id="KW-0808">Transferase</keyword>
<keyword evidence="4" id="KW-1133">Transmembrane helix</keyword>
<evidence type="ECO:0000256" key="4">
    <source>
        <dbReference type="SAM" id="Phobius"/>
    </source>
</evidence>